<sequence length="143" mass="15474">DDTTPPSEPSASRFKRGRKQNSSFRNAVDRSLTLGKPLSDPIEGTTGRLGRSRSASRVTVTSTITAEPIASEVSETDRLRNLSNRTTDSQHPARFSCPTSPTGQPDACPPVPPRQEVLPARTTPQCNAKSAKRNFGGIRGLFR</sequence>
<evidence type="ECO:0000313" key="2">
    <source>
        <dbReference type="EMBL" id="TPP60617.1"/>
    </source>
</evidence>
<gene>
    <name evidence="2" type="ORF">FGIG_09106</name>
</gene>
<dbReference type="OrthoDB" id="2187496at2759"/>
<feature type="compositionally biased region" description="Polar residues" evidence="1">
    <location>
        <begin position="81"/>
        <end position="90"/>
    </location>
</feature>
<feature type="compositionally biased region" description="Low complexity" evidence="1">
    <location>
        <begin position="52"/>
        <end position="66"/>
    </location>
</feature>
<dbReference type="EMBL" id="SUNJ01009192">
    <property type="protein sequence ID" value="TPP60617.1"/>
    <property type="molecule type" value="Genomic_DNA"/>
</dbReference>
<proteinExistence type="predicted"/>
<dbReference type="Proteomes" id="UP000316759">
    <property type="component" value="Unassembled WGS sequence"/>
</dbReference>
<protein>
    <submittedName>
        <fullName evidence="2">Uncharacterized protein</fullName>
    </submittedName>
</protein>
<keyword evidence="3" id="KW-1185">Reference proteome</keyword>
<evidence type="ECO:0000313" key="3">
    <source>
        <dbReference type="Proteomes" id="UP000316759"/>
    </source>
</evidence>
<dbReference type="AlphaFoldDB" id="A0A504YRK8"/>
<accession>A0A504YRK8</accession>
<organism evidence="2 3">
    <name type="scientific">Fasciola gigantica</name>
    <name type="common">Giant liver fluke</name>
    <dbReference type="NCBI Taxonomy" id="46835"/>
    <lineage>
        <taxon>Eukaryota</taxon>
        <taxon>Metazoa</taxon>
        <taxon>Spiralia</taxon>
        <taxon>Lophotrochozoa</taxon>
        <taxon>Platyhelminthes</taxon>
        <taxon>Trematoda</taxon>
        <taxon>Digenea</taxon>
        <taxon>Plagiorchiida</taxon>
        <taxon>Echinostomata</taxon>
        <taxon>Echinostomatoidea</taxon>
        <taxon>Fasciolidae</taxon>
        <taxon>Fasciola</taxon>
    </lineage>
</organism>
<comment type="caution">
    <text evidence="2">The sequence shown here is derived from an EMBL/GenBank/DDBJ whole genome shotgun (WGS) entry which is preliminary data.</text>
</comment>
<reference evidence="2 3" key="1">
    <citation type="submission" date="2019-04" db="EMBL/GenBank/DDBJ databases">
        <title>Annotation for the trematode Fasciola gigantica.</title>
        <authorList>
            <person name="Choi Y.-J."/>
        </authorList>
    </citation>
    <scope>NUCLEOTIDE SEQUENCE [LARGE SCALE GENOMIC DNA]</scope>
    <source>
        <strain evidence="2">Uganda_cow_1</strain>
    </source>
</reference>
<evidence type="ECO:0000256" key="1">
    <source>
        <dbReference type="SAM" id="MobiDB-lite"/>
    </source>
</evidence>
<feature type="region of interest" description="Disordered" evidence="1">
    <location>
        <begin position="1"/>
        <end position="143"/>
    </location>
</feature>
<feature type="non-terminal residue" evidence="2">
    <location>
        <position position="1"/>
    </location>
</feature>
<name>A0A504YRK8_FASGI</name>